<evidence type="ECO:0000313" key="2">
    <source>
        <dbReference type="Proteomes" id="UP000014174"/>
    </source>
</evidence>
<proteinExistence type="predicted"/>
<keyword evidence="1" id="KW-0675">Receptor</keyword>
<evidence type="ECO:0000313" key="1">
    <source>
        <dbReference type="EMBL" id="EOR94319.1"/>
    </source>
</evidence>
<comment type="caution">
    <text evidence="1">The sequence shown here is derived from an EMBL/GenBank/DDBJ whole genome shotgun (WGS) entry which is preliminary data.</text>
</comment>
<dbReference type="STRING" id="1150600.ADIARSV_2560"/>
<dbReference type="PATRIC" id="fig|1150600.3.peg.2534"/>
<dbReference type="eggNOG" id="COG4206">
    <property type="taxonomic scope" value="Bacteria"/>
</dbReference>
<dbReference type="Proteomes" id="UP000014174">
    <property type="component" value="Unassembled WGS sequence"/>
</dbReference>
<organism evidence="1 2">
    <name type="scientific">Arcticibacter svalbardensis MN12-7</name>
    <dbReference type="NCBI Taxonomy" id="1150600"/>
    <lineage>
        <taxon>Bacteria</taxon>
        <taxon>Pseudomonadati</taxon>
        <taxon>Bacteroidota</taxon>
        <taxon>Sphingobacteriia</taxon>
        <taxon>Sphingobacteriales</taxon>
        <taxon>Sphingobacteriaceae</taxon>
        <taxon>Arcticibacter</taxon>
    </lineage>
</organism>
<protein>
    <submittedName>
        <fullName evidence="1">TonB-dependent receptor</fullName>
    </submittedName>
</protein>
<gene>
    <name evidence="1" type="ORF">ADIARSV_2560</name>
</gene>
<dbReference type="AlphaFoldDB" id="R9GZB7"/>
<keyword evidence="2" id="KW-1185">Reference proteome</keyword>
<sequence>MTYGFGFTLGYKNFALSTLFQGAAQVDYLISGEAALPFQQGLSRGNLMDNIADRWTVENPDPNAFYPRLGSGSINDNFAASSWWVKKADYLRLKTLQLSYSLPKSWTGSVGIKSANVFLQGVNLVTFSSFKLWDVELDNGRGDKYPNTASYTAGIAINF</sequence>
<name>R9GZB7_9SPHI</name>
<accession>R9GZB7</accession>
<reference evidence="1 2" key="1">
    <citation type="journal article" date="2013" name="Genome Announc.">
        <title>Draft Genome Sequence of Arcticibacter svalbardensis Strain MN12-7T, a Member of the Family Sphingobacteriaceae Isolated from an Arctic Soil Sample.</title>
        <authorList>
            <person name="Shivaji S."/>
            <person name="Ara S."/>
            <person name="Prasad S."/>
            <person name="Manasa B.P."/>
            <person name="Begum Z."/>
            <person name="Singh A."/>
            <person name="Kumar Pinnaka A."/>
        </authorList>
    </citation>
    <scope>NUCLEOTIDE SEQUENCE [LARGE SCALE GENOMIC DNA]</scope>
    <source>
        <strain evidence="1 2">MN12-7</strain>
    </source>
</reference>
<dbReference type="EMBL" id="AQPN01000090">
    <property type="protein sequence ID" value="EOR94319.1"/>
    <property type="molecule type" value="Genomic_DNA"/>
</dbReference>